<accession>A0A6B0RS66</accession>
<protein>
    <submittedName>
        <fullName evidence="1">Uncharacterized protein</fullName>
    </submittedName>
</protein>
<gene>
    <name evidence="1" type="ORF">E5288_WYG017631</name>
</gene>
<name>A0A6B0RS66_9CETA</name>
<keyword evidence="2" id="KW-1185">Reference proteome</keyword>
<dbReference type="AlphaFoldDB" id="A0A6B0RS66"/>
<evidence type="ECO:0000313" key="1">
    <source>
        <dbReference type="EMBL" id="MXQ92928.1"/>
    </source>
</evidence>
<reference evidence="1" key="1">
    <citation type="submission" date="2019-10" db="EMBL/GenBank/DDBJ databases">
        <title>The sequence and de novo assembly of the wild yak genome.</title>
        <authorList>
            <person name="Liu Y."/>
        </authorList>
    </citation>
    <scope>NUCLEOTIDE SEQUENCE [LARGE SCALE GENOMIC DNA]</scope>
    <source>
        <strain evidence="1">WY2019</strain>
    </source>
</reference>
<sequence>MALLAEAERKVKNSQSFFSGLFGFQTGDGRAAPTSALEAERWRFPKHSVSVEEERGQGKSKMRFFFLPAPNGPRRPCSAPSGFQTVLLFLGAFPSLTSSSDSLSHIQNKNFLPLRYQSV</sequence>
<evidence type="ECO:0000313" key="2">
    <source>
        <dbReference type="Proteomes" id="UP000322234"/>
    </source>
</evidence>
<proteinExistence type="predicted"/>
<organism evidence="1 2">
    <name type="scientific">Bos mutus</name>
    <name type="common">wild yak</name>
    <dbReference type="NCBI Taxonomy" id="72004"/>
    <lineage>
        <taxon>Eukaryota</taxon>
        <taxon>Metazoa</taxon>
        <taxon>Chordata</taxon>
        <taxon>Craniata</taxon>
        <taxon>Vertebrata</taxon>
        <taxon>Euteleostomi</taxon>
        <taxon>Mammalia</taxon>
        <taxon>Eutheria</taxon>
        <taxon>Laurasiatheria</taxon>
        <taxon>Artiodactyla</taxon>
        <taxon>Ruminantia</taxon>
        <taxon>Pecora</taxon>
        <taxon>Bovidae</taxon>
        <taxon>Bovinae</taxon>
        <taxon>Bos</taxon>
    </lineage>
</organism>
<dbReference type="Proteomes" id="UP000322234">
    <property type="component" value="Unassembled WGS sequence"/>
</dbReference>
<dbReference type="EMBL" id="VBQZ03000089">
    <property type="protein sequence ID" value="MXQ92928.1"/>
    <property type="molecule type" value="Genomic_DNA"/>
</dbReference>
<comment type="caution">
    <text evidence="1">The sequence shown here is derived from an EMBL/GenBank/DDBJ whole genome shotgun (WGS) entry which is preliminary data.</text>
</comment>